<evidence type="ECO:0000313" key="18">
    <source>
        <dbReference type="Proteomes" id="UP000283543"/>
    </source>
</evidence>
<dbReference type="Proteomes" id="UP000286510">
    <property type="component" value="Unassembled WGS sequence"/>
</dbReference>
<evidence type="ECO:0000256" key="4">
    <source>
        <dbReference type="ARBA" id="ARBA00022695"/>
    </source>
</evidence>
<dbReference type="EMBL" id="QUTF01007769">
    <property type="protein sequence ID" value="RHZ39331.1"/>
    <property type="molecule type" value="Genomic_DNA"/>
</dbReference>
<dbReference type="Pfam" id="PF03175">
    <property type="entry name" value="DNA_pol_B_2"/>
    <property type="match status" value="1"/>
</dbReference>
<name>A0A397ETQ6_APHAT</name>
<dbReference type="Proteomes" id="UP000266643">
    <property type="component" value="Unassembled WGS sequence"/>
</dbReference>
<keyword evidence="4" id="KW-0548">Nucleotidyltransferase</keyword>
<gene>
    <name evidence="14" type="ORF">DYB26_001638</name>
    <name evidence="10" type="ORF">DYB30_003954</name>
    <name evidence="13" type="ORF">DYB31_002424</name>
    <name evidence="11" type="ORF">DYB34_003883</name>
    <name evidence="12" type="ORF">DYB38_003773</name>
</gene>
<dbReference type="Proteomes" id="UP000265716">
    <property type="component" value="Unassembled WGS sequence"/>
</dbReference>
<proteinExistence type="inferred from homology"/>
<dbReference type="InterPro" id="IPR004868">
    <property type="entry name" value="DNA-dir_DNA_pol_B_mt/vir"/>
</dbReference>
<dbReference type="SUPFAM" id="SSF56672">
    <property type="entry name" value="DNA/RNA polymerases"/>
    <property type="match status" value="1"/>
</dbReference>
<dbReference type="SUPFAM" id="SSF53098">
    <property type="entry name" value="Ribonuclease H-like"/>
    <property type="match status" value="1"/>
</dbReference>
<dbReference type="Proteomes" id="UP000266196">
    <property type="component" value="Unassembled WGS sequence"/>
</dbReference>
<evidence type="ECO:0000313" key="11">
    <source>
        <dbReference type="EMBL" id="RHY53880.1"/>
    </source>
</evidence>
<dbReference type="GO" id="GO:0003887">
    <property type="term" value="F:DNA-directed DNA polymerase activity"/>
    <property type="evidence" value="ECO:0007669"/>
    <property type="project" value="UniProtKB-KW"/>
</dbReference>
<evidence type="ECO:0000256" key="5">
    <source>
        <dbReference type="ARBA" id="ARBA00022705"/>
    </source>
</evidence>
<dbReference type="Proteomes" id="UP000283543">
    <property type="component" value="Unassembled WGS sequence"/>
</dbReference>
<keyword evidence="6" id="KW-0239">DNA-directed DNA polymerase</keyword>
<evidence type="ECO:0000313" key="12">
    <source>
        <dbReference type="EMBL" id="RHY64693.1"/>
    </source>
</evidence>
<dbReference type="AlphaFoldDB" id="A0A397ETQ6"/>
<evidence type="ECO:0000313" key="17">
    <source>
        <dbReference type="Proteomes" id="UP000266643"/>
    </source>
</evidence>
<evidence type="ECO:0000313" key="16">
    <source>
        <dbReference type="Proteomes" id="UP000266196"/>
    </source>
</evidence>
<organism evidence="13 16">
    <name type="scientific">Aphanomyces astaci</name>
    <name type="common">Crayfish plague agent</name>
    <dbReference type="NCBI Taxonomy" id="112090"/>
    <lineage>
        <taxon>Eukaryota</taxon>
        <taxon>Sar</taxon>
        <taxon>Stramenopiles</taxon>
        <taxon>Oomycota</taxon>
        <taxon>Saprolegniomycetes</taxon>
        <taxon>Saprolegniales</taxon>
        <taxon>Verrucalvaceae</taxon>
        <taxon>Aphanomyces</taxon>
    </lineage>
</organism>
<dbReference type="InterPro" id="IPR036397">
    <property type="entry name" value="RNaseH_sf"/>
</dbReference>
<evidence type="ECO:0000313" key="13">
    <source>
        <dbReference type="EMBL" id="RHZ04931.1"/>
    </source>
</evidence>
<dbReference type="EMBL" id="QUTB01005703">
    <property type="protein sequence ID" value="RHY53880.1"/>
    <property type="molecule type" value="Genomic_DNA"/>
</dbReference>
<reference evidence="15 16" key="1">
    <citation type="submission" date="2018-08" db="EMBL/GenBank/DDBJ databases">
        <title>Aphanomyces genome sequencing and annotation.</title>
        <authorList>
            <person name="Minardi D."/>
            <person name="Oidtmann B."/>
            <person name="Van Der Giezen M."/>
            <person name="Studholme D.J."/>
        </authorList>
    </citation>
    <scope>NUCLEOTIDE SEQUENCE [LARGE SCALE GENOMIC DNA]</scope>
    <source>
        <strain evidence="13 16">197901</strain>
        <strain evidence="10 17">D2</strain>
        <strain evidence="14 19">FDL457</strain>
        <strain evidence="12 15">SA</strain>
        <strain evidence="11 18">Si</strain>
    </source>
</reference>
<comment type="catalytic activity">
    <reaction evidence="8">
        <text>DNA(n) + a 2'-deoxyribonucleoside 5'-triphosphate = DNA(n+1) + diphosphate</text>
        <dbReference type="Rhea" id="RHEA:22508"/>
        <dbReference type="Rhea" id="RHEA-COMP:17339"/>
        <dbReference type="Rhea" id="RHEA-COMP:17340"/>
        <dbReference type="ChEBI" id="CHEBI:33019"/>
        <dbReference type="ChEBI" id="CHEBI:61560"/>
        <dbReference type="ChEBI" id="CHEBI:173112"/>
        <dbReference type="EC" id="2.7.7.7"/>
    </reaction>
</comment>
<evidence type="ECO:0000256" key="6">
    <source>
        <dbReference type="ARBA" id="ARBA00022932"/>
    </source>
</evidence>
<accession>A0A397ETQ6</accession>
<evidence type="ECO:0000256" key="1">
    <source>
        <dbReference type="ARBA" id="ARBA00005755"/>
    </source>
</evidence>
<dbReference type="GO" id="GO:0006260">
    <property type="term" value="P:DNA replication"/>
    <property type="evidence" value="ECO:0007669"/>
    <property type="project" value="UniProtKB-KW"/>
</dbReference>
<protein>
    <recommendedName>
        <fullName evidence="2">DNA-directed DNA polymerase</fullName>
        <ecNumber evidence="2">2.7.7.7</ecNumber>
    </recommendedName>
</protein>
<evidence type="ECO:0000313" key="19">
    <source>
        <dbReference type="Proteomes" id="UP000286510"/>
    </source>
</evidence>
<dbReference type="GO" id="GO:0000166">
    <property type="term" value="F:nucleotide binding"/>
    <property type="evidence" value="ECO:0007669"/>
    <property type="project" value="InterPro"/>
</dbReference>
<comment type="caution">
    <text evidence="13">The sequence shown here is derived from an EMBL/GenBank/DDBJ whole genome shotgun (WGS) entry which is preliminary data.</text>
</comment>
<evidence type="ECO:0000259" key="9">
    <source>
        <dbReference type="Pfam" id="PF03175"/>
    </source>
</evidence>
<dbReference type="InterPro" id="IPR023211">
    <property type="entry name" value="DNA_pol_palm_dom_sf"/>
</dbReference>
<sequence>MFHSGVTTHLLKKIAKDFNLYISVKSYMLKKGNIQDSDVKRYGNRNLPEIKLGSVPKHFFAIKPTNISKVALESPQLVEEHGRTDFGLHNKRLTFNAKYFKKLDSFEVMSFLYHKRDDLLIPITQSNMPKLLNNDYQKVEQLTEYDFNDDTFREIGRTLNENGRQLLKKGSSPFNQILNPLTGKHVPVINFNVVYFDFETLPDKNNEHIAYCCSYKILKYNQNRIKCTYATQYFYGFDCAERFLEALPQKSHNLLWAHNAGFDLRFLLKHVTGFSEKSNIIECGTSLKQAHCFYKGREIVVKCSKSFINSALSELPEMFKDASKSVSLEKESFPHKLINVDNFESMWPLEYLNSFDDRESMIANATKIGAIRNNMLDVKQYAIHYCNRDVDVLHKCFEAFRAMFIEKFDIDVYKFMSIPSVAYAVQHNEGCFDGCYSMNGTVLAFVRQAIVGGRVMTRDNKKWHTKHQVDDFDAVSLYPSGQSILPGYVKGRAKLFKESIPSDADYYIADVRIDSIGIKRHFPLLSIQEENSRNFTNDIVGQTVRIGKQALEDLVQFQQATYTVIQGVYWNEGFNTQITSTVKSLFEERAKLKKEGNPLQNGIKLLLNSAYGKLIQKPIVKEKLLVKGADKIAEHTSMKIHKMISRTPIVTSTIVDEDGNESTQLDLALFEEHKYLYEHYSPAHLGVQILDASKHIMNEVMCLAEDNDLKIWYQDTDSMHIDRDSVSKLDDAFQAKYGRKLVGKGLGQFHSDFEAMEGAEGNIYAKESIFLGKKSYLDVLACDGNAVGGQHIRMKGIPSKVLANDTYKTYQSLFNGNEEDFDIVEFCNIDINTKTQRVTKRLKFSRKVKFEGEGIVVNKNEMSDEEYKQL</sequence>
<dbReference type="VEuPathDB" id="FungiDB:H257_18637"/>
<dbReference type="EMBL" id="QUTC01004431">
    <property type="protein sequence ID" value="RHY64693.1"/>
    <property type="molecule type" value="Genomic_DNA"/>
</dbReference>
<dbReference type="EMBL" id="QUTE01013288">
    <property type="protein sequence ID" value="RHZ04931.1"/>
    <property type="molecule type" value="Genomic_DNA"/>
</dbReference>
<dbReference type="GO" id="GO:0003677">
    <property type="term" value="F:DNA binding"/>
    <property type="evidence" value="ECO:0007669"/>
    <property type="project" value="UniProtKB-KW"/>
</dbReference>
<comment type="similarity">
    <text evidence="1">Belongs to the DNA polymerase type-B family.</text>
</comment>
<dbReference type="Gene3D" id="3.90.1600.10">
    <property type="entry name" value="Palm domain of DNA polymerase"/>
    <property type="match status" value="1"/>
</dbReference>
<evidence type="ECO:0000313" key="14">
    <source>
        <dbReference type="EMBL" id="RHZ39331.1"/>
    </source>
</evidence>
<keyword evidence="7" id="KW-0238">DNA-binding</keyword>
<keyword evidence="3" id="KW-0808">Transferase</keyword>
<evidence type="ECO:0000256" key="2">
    <source>
        <dbReference type="ARBA" id="ARBA00012417"/>
    </source>
</evidence>
<dbReference type="EC" id="2.7.7.7" evidence="2"/>
<dbReference type="EMBL" id="QUTD01008728">
    <property type="protein sequence ID" value="RHY45061.1"/>
    <property type="molecule type" value="Genomic_DNA"/>
</dbReference>
<evidence type="ECO:0000256" key="3">
    <source>
        <dbReference type="ARBA" id="ARBA00022679"/>
    </source>
</evidence>
<dbReference type="Gene3D" id="3.30.420.10">
    <property type="entry name" value="Ribonuclease H-like superfamily/Ribonuclease H"/>
    <property type="match status" value="1"/>
</dbReference>
<dbReference type="PANTHER" id="PTHR48144">
    <property type="entry name" value="DNA-DIRECTED DNA POLYMERASE"/>
    <property type="match status" value="1"/>
</dbReference>
<feature type="domain" description="DNA-directed DNA polymerase family B mitochondria/virus" evidence="9">
    <location>
        <begin position="255"/>
        <end position="700"/>
    </location>
</feature>
<dbReference type="InterPro" id="IPR043502">
    <property type="entry name" value="DNA/RNA_pol_sf"/>
</dbReference>
<evidence type="ECO:0000313" key="10">
    <source>
        <dbReference type="EMBL" id="RHY45061.1"/>
    </source>
</evidence>
<dbReference type="PANTHER" id="PTHR48144:SF2">
    <property type="entry name" value="DNA-DIRECTED DNA POLYMERASE"/>
    <property type="match status" value="1"/>
</dbReference>
<evidence type="ECO:0000256" key="8">
    <source>
        <dbReference type="ARBA" id="ARBA00049244"/>
    </source>
</evidence>
<evidence type="ECO:0000313" key="15">
    <source>
        <dbReference type="Proteomes" id="UP000265716"/>
    </source>
</evidence>
<dbReference type="InterPro" id="IPR012337">
    <property type="entry name" value="RNaseH-like_sf"/>
</dbReference>
<evidence type="ECO:0000256" key="7">
    <source>
        <dbReference type="ARBA" id="ARBA00023125"/>
    </source>
</evidence>
<keyword evidence="5" id="KW-0235">DNA replication</keyword>